<dbReference type="PANTHER" id="PTHR10129">
    <property type="entry name" value="TRANSCRIPTION FACTOR MAF"/>
    <property type="match status" value="1"/>
</dbReference>
<dbReference type="InterPro" id="IPR008917">
    <property type="entry name" value="TF_DNA-bd_sf"/>
</dbReference>
<dbReference type="SMART" id="SM00338">
    <property type="entry name" value="BRLZ"/>
    <property type="match status" value="1"/>
</dbReference>
<dbReference type="Gene3D" id="1.20.5.170">
    <property type="match status" value="1"/>
</dbReference>
<keyword evidence="2" id="KW-0238">DNA-binding</keyword>
<keyword evidence="4" id="KW-0175">Coiled coil</keyword>
<evidence type="ECO:0000313" key="7">
    <source>
        <dbReference type="Proteomes" id="UP000694941"/>
    </source>
</evidence>
<dbReference type="SUPFAM" id="SSF57959">
    <property type="entry name" value="Leucine zipper domain"/>
    <property type="match status" value="1"/>
</dbReference>
<evidence type="ECO:0000256" key="5">
    <source>
        <dbReference type="SAM" id="MobiDB-lite"/>
    </source>
</evidence>
<dbReference type="SUPFAM" id="SSF47454">
    <property type="entry name" value="A DNA-binding domain in eukaryotic transcription factors"/>
    <property type="match status" value="1"/>
</dbReference>
<keyword evidence="1" id="KW-0805">Transcription regulation</keyword>
<feature type="coiled-coil region" evidence="4">
    <location>
        <begin position="290"/>
        <end position="324"/>
    </location>
</feature>
<feature type="region of interest" description="Disordered" evidence="5">
    <location>
        <begin position="336"/>
        <end position="356"/>
    </location>
</feature>
<proteinExistence type="predicted"/>
<sequence>MQDSGASELGRPSWGVMTGDYVHDFDLDQLEEVVKQEMESRAKLGMTTCVVGDSGHIAATMGPALSPNINHIAVTNHLRGIGPGPRKLVALATSTPGTPPDTPPSPAFATVPTSALSSPVMPSSTIDPKSPGLVEDSMMWLTQTLRYGGFTSQEPLDLRPQCGQEMDTSWFMRREFPEAPTSVVHSYQPPPSERTLISSCTTSQVPCSTPFQSLNGAPGSGVYCPTPTTNHTSRDLRLNDDMLIRMSVRELNKRLHGYSREEVARIKKKRRTLKNRGYAQNCRTKRLSQRHELEGKNRVLQAEVNHLRQELERLCQERDYYKQQFTGLRGRECSQGSISSFSSGGGSNPSSPEFYI</sequence>
<feature type="compositionally biased region" description="Pro residues" evidence="5">
    <location>
        <begin position="97"/>
        <end position="106"/>
    </location>
</feature>
<gene>
    <name evidence="8" type="primary">LOC106457918</name>
</gene>
<reference evidence="8" key="1">
    <citation type="submission" date="2025-08" db="UniProtKB">
        <authorList>
            <consortium name="RefSeq"/>
        </authorList>
    </citation>
    <scope>IDENTIFICATION</scope>
    <source>
        <tissue evidence="8">Muscle</tissue>
    </source>
</reference>
<evidence type="ECO:0000256" key="3">
    <source>
        <dbReference type="ARBA" id="ARBA00023163"/>
    </source>
</evidence>
<organism evidence="7 8">
    <name type="scientific">Limulus polyphemus</name>
    <name type="common">Atlantic horseshoe crab</name>
    <dbReference type="NCBI Taxonomy" id="6850"/>
    <lineage>
        <taxon>Eukaryota</taxon>
        <taxon>Metazoa</taxon>
        <taxon>Ecdysozoa</taxon>
        <taxon>Arthropoda</taxon>
        <taxon>Chelicerata</taxon>
        <taxon>Merostomata</taxon>
        <taxon>Xiphosura</taxon>
        <taxon>Limulidae</taxon>
        <taxon>Limulus</taxon>
    </lineage>
</organism>
<dbReference type="InterPro" id="IPR004827">
    <property type="entry name" value="bZIP"/>
</dbReference>
<feature type="region of interest" description="Disordered" evidence="5">
    <location>
        <begin position="94"/>
        <end position="130"/>
    </location>
</feature>
<dbReference type="CDD" id="cd14718">
    <property type="entry name" value="bZIP_Maf_large"/>
    <property type="match status" value="1"/>
</dbReference>
<dbReference type="RefSeq" id="XP_013772821.1">
    <property type="nucleotide sequence ID" value="XM_013917367.1"/>
</dbReference>
<evidence type="ECO:0000256" key="4">
    <source>
        <dbReference type="SAM" id="Coils"/>
    </source>
</evidence>
<dbReference type="PANTHER" id="PTHR10129:SF44">
    <property type="entry name" value="TRAFFIC JAM, ISOFORM C"/>
    <property type="match status" value="1"/>
</dbReference>
<dbReference type="GeneID" id="106457918"/>
<feature type="domain" description="BZIP" evidence="6">
    <location>
        <begin position="265"/>
        <end position="328"/>
    </location>
</feature>
<keyword evidence="3" id="KW-0804">Transcription</keyword>
<evidence type="ECO:0000259" key="6">
    <source>
        <dbReference type="PROSITE" id="PS50217"/>
    </source>
</evidence>
<evidence type="ECO:0000313" key="8">
    <source>
        <dbReference type="RefSeq" id="XP_013772821.1"/>
    </source>
</evidence>
<evidence type="ECO:0000256" key="1">
    <source>
        <dbReference type="ARBA" id="ARBA00023015"/>
    </source>
</evidence>
<dbReference type="InterPro" id="IPR046347">
    <property type="entry name" value="bZIP_sf"/>
</dbReference>
<evidence type="ECO:0000256" key="2">
    <source>
        <dbReference type="ARBA" id="ARBA00023125"/>
    </source>
</evidence>
<dbReference type="PROSITE" id="PS50217">
    <property type="entry name" value="BZIP"/>
    <property type="match status" value="1"/>
</dbReference>
<feature type="compositionally biased region" description="Polar residues" evidence="5">
    <location>
        <begin position="111"/>
        <end position="127"/>
    </location>
</feature>
<name>A0ABM1B1E4_LIMPO</name>
<protein>
    <submittedName>
        <fullName evidence="8">Neural retina-specific leucine zipper protein-like</fullName>
    </submittedName>
</protein>
<dbReference type="InterPro" id="IPR004826">
    <property type="entry name" value="bZIP_Maf"/>
</dbReference>
<dbReference type="Proteomes" id="UP000694941">
    <property type="component" value="Unplaced"/>
</dbReference>
<dbReference type="Pfam" id="PF03131">
    <property type="entry name" value="bZIP_Maf"/>
    <property type="match status" value="1"/>
</dbReference>
<dbReference type="InterPro" id="IPR024874">
    <property type="entry name" value="Transcription_factor_Maf_fam"/>
</dbReference>
<keyword evidence="7" id="KW-1185">Reference proteome</keyword>
<accession>A0ABM1B1E4</accession>